<comment type="caution">
    <text evidence="1">The sequence shown here is derived from an EMBL/GenBank/DDBJ whole genome shotgun (WGS) entry which is preliminary data.</text>
</comment>
<dbReference type="EMBL" id="JARLKY010000012">
    <property type="protein sequence ID" value="MEC0226730.1"/>
    <property type="molecule type" value="Genomic_DNA"/>
</dbReference>
<sequence length="88" mass="10190">MPTEKEKEMINFINSYEGNVDASLEEQVMADSLKLMRLSLMDIYFMNTLAELDPSKGKDFSEELKAIFKTSQELSEYFSKQGLKHEVK</sequence>
<evidence type="ECO:0000313" key="2">
    <source>
        <dbReference type="Proteomes" id="UP001338137"/>
    </source>
</evidence>
<proteinExistence type="predicted"/>
<reference evidence="1 2" key="1">
    <citation type="submission" date="2023-03" db="EMBL/GenBank/DDBJ databases">
        <title>Bacillus Genome Sequencing.</title>
        <authorList>
            <person name="Dunlap C."/>
        </authorList>
    </citation>
    <scope>NUCLEOTIDE SEQUENCE [LARGE SCALE GENOMIC DNA]</scope>
    <source>
        <strain evidence="1 2">BD-533</strain>
    </source>
</reference>
<organism evidence="1 2">
    <name type="scientific">Paenibacillus alba</name>
    <dbReference type="NCBI Taxonomy" id="1197127"/>
    <lineage>
        <taxon>Bacteria</taxon>
        <taxon>Bacillati</taxon>
        <taxon>Bacillota</taxon>
        <taxon>Bacilli</taxon>
        <taxon>Bacillales</taxon>
        <taxon>Paenibacillaceae</taxon>
        <taxon>Paenibacillus</taxon>
    </lineage>
</organism>
<dbReference type="RefSeq" id="WP_326071139.1">
    <property type="nucleotide sequence ID" value="NZ_JARLKY010000012.1"/>
</dbReference>
<keyword evidence="2" id="KW-1185">Reference proteome</keyword>
<dbReference type="Proteomes" id="UP001338137">
    <property type="component" value="Unassembled WGS sequence"/>
</dbReference>
<evidence type="ECO:0000313" key="1">
    <source>
        <dbReference type="EMBL" id="MEC0226730.1"/>
    </source>
</evidence>
<protein>
    <submittedName>
        <fullName evidence="1">Uncharacterized protein</fullName>
    </submittedName>
</protein>
<name>A0ABU6FXT7_9BACL</name>
<accession>A0ABU6FXT7</accession>
<gene>
    <name evidence="1" type="ORF">P4I72_06320</name>
</gene>